<gene>
    <name evidence="5" type="ORF">Scep_016287</name>
</gene>
<dbReference type="Gene3D" id="1.10.110.10">
    <property type="entry name" value="Plant lipid-transfer and hydrophobic proteins"/>
    <property type="match status" value="1"/>
</dbReference>
<dbReference type="InterPro" id="IPR016140">
    <property type="entry name" value="Bifunc_inhib/LTP/seed_store"/>
</dbReference>
<evidence type="ECO:0000313" key="5">
    <source>
        <dbReference type="EMBL" id="KAK9118194.1"/>
    </source>
</evidence>
<dbReference type="Pfam" id="PF00234">
    <property type="entry name" value="Tryp_alpha_amyl"/>
    <property type="match status" value="1"/>
</dbReference>
<reference evidence="5 6" key="1">
    <citation type="submission" date="2024-01" db="EMBL/GenBank/DDBJ databases">
        <title>Genome assemblies of Stephania.</title>
        <authorList>
            <person name="Yang L."/>
        </authorList>
    </citation>
    <scope>NUCLEOTIDE SEQUENCE [LARGE SCALE GENOMIC DNA]</scope>
    <source>
        <strain evidence="5">JXDWG</strain>
        <tissue evidence="5">Leaf</tissue>
    </source>
</reference>
<feature type="signal peptide" evidence="3">
    <location>
        <begin position="1"/>
        <end position="18"/>
    </location>
</feature>
<evidence type="ECO:0000313" key="6">
    <source>
        <dbReference type="Proteomes" id="UP001419268"/>
    </source>
</evidence>
<organism evidence="5 6">
    <name type="scientific">Stephania cephalantha</name>
    <dbReference type="NCBI Taxonomy" id="152367"/>
    <lineage>
        <taxon>Eukaryota</taxon>
        <taxon>Viridiplantae</taxon>
        <taxon>Streptophyta</taxon>
        <taxon>Embryophyta</taxon>
        <taxon>Tracheophyta</taxon>
        <taxon>Spermatophyta</taxon>
        <taxon>Magnoliopsida</taxon>
        <taxon>Ranunculales</taxon>
        <taxon>Menispermaceae</taxon>
        <taxon>Menispermoideae</taxon>
        <taxon>Cissampelideae</taxon>
        <taxon>Stephania</taxon>
    </lineage>
</organism>
<dbReference type="InterPro" id="IPR036312">
    <property type="entry name" value="Bifun_inhib/LTP/seed_sf"/>
</dbReference>
<name>A0AAP0NU21_9MAGN</name>
<evidence type="ECO:0000256" key="1">
    <source>
        <dbReference type="ARBA" id="ARBA00022448"/>
    </source>
</evidence>
<dbReference type="SUPFAM" id="SSF47699">
    <property type="entry name" value="Bifunctional inhibitor/lipid-transfer protein/seed storage 2S albumin"/>
    <property type="match status" value="1"/>
</dbReference>
<dbReference type="PANTHER" id="PTHR33214:SF44">
    <property type="entry name" value="NON-SPECIFIC LIPID TRANSFER PROTEIN GPI-ANCHORED 33"/>
    <property type="match status" value="1"/>
</dbReference>
<comment type="caution">
    <text evidence="5">The sequence shown here is derived from an EMBL/GenBank/DDBJ whole genome shotgun (WGS) entry which is preliminary data.</text>
</comment>
<proteinExistence type="predicted"/>
<evidence type="ECO:0000259" key="4">
    <source>
        <dbReference type="Pfam" id="PF00234"/>
    </source>
</evidence>
<feature type="domain" description="Bifunctional inhibitor/plant lipid transfer protein/seed storage helical" evidence="4">
    <location>
        <begin position="32"/>
        <end position="94"/>
    </location>
</feature>
<dbReference type="GO" id="GO:0006869">
    <property type="term" value="P:lipid transport"/>
    <property type="evidence" value="ECO:0007669"/>
    <property type="project" value="InterPro"/>
</dbReference>
<keyword evidence="2" id="KW-0446">Lipid-binding</keyword>
<sequence>MKMKVSIALLVLVVLVASDQVEVSTAATCIATELAPCFPAIAFGAAPSSACCSKLRDQRPCLCQYRNDPNLRNYVNSPNARRVLISCGIPVPNC</sequence>
<evidence type="ECO:0000256" key="2">
    <source>
        <dbReference type="ARBA" id="ARBA00023121"/>
    </source>
</evidence>
<dbReference type="CDD" id="cd01959">
    <property type="entry name" value="nsLTP2"/>
    <property type="match status" value="1"/>
</dbReference>
<keyword evidence="3" id="KW-0732">Signal</keyword>
<dbReference type="PANTHER" id="PTHR33214">
    <property type="entry name" value="BIFUNCTIONAL INHIBITOR/LIPID-TRANSFER PROTEIN/SEED STORAGE 2S ALBUMIN SUPERFAMILY PROTEIN"/>
    <property type="match status" value="1"/>
</dbReference>
<dbReference type="Proteomes" id="UP001419268">
    <property type="component" value="Unassembled WGS sequence"/>
</dbReference>
<evidence type="ECO:0000256" key="3">
    <source>
        <dbReference type="SAM" id="SignalP"/>
    </source>
</evidence>
<feature type="chain" id="PRO_5043005316" description="Bifunctional inhibitor/plant lipid transfer protein/seed storage helical domain-containing protein" evidence="3">
    <location>
        <begin position="19"/>
        <end position="94"/>
    </location>
</feature>
<accession>A0AAP0NU21</accession>
<dbReference type="InterPro" id="IPR033872">
    <property type="entry name" value="nsLTP2"/>
</dbReference>
<dbReference type="GO" id="GO:0008289">
    <property type="term" value="F:lipid binding"/>
    <property type="evidence" value="ECO:0007669"/>
    <property type="project" value="UniProtKB-KW"/>
</dbReference>
<protein>
    <recommendedName>
        <fullName evidence="4">Bifunctional inhibitor/plant lipid transfer protein/seed storage helical domain-containing protein</fullName>
    </recommendedName>
</protein>
<dbReference type="AlphaFoldDB" id="A0AAP0NU21"/>
<dbReference type="EMBL" id="JBBNAG010000007">
    <property type="protein sequence ID" value="KAK9118194.1"/>
    <property type="molecule type" value="Genomic_DNA"/>
</dbReference>
<keyword evidence="6" id="KW-1185">Reference proteome</keyword>
<keyword evidence="1" id="KW-0813">Transport</keyword>